<feature type="non-terminal residue" evidence="1">
    <location>
        <position position="177"/>
    </location>
</feature>
<dbReference type="AlphaFoldDB" id="A0AAE0RZV1"/>
<comment type="caution">
    <text evidence="1">The sequence shown here is derived from an EMBL/GenBank/DDBJ whole genome shotgun (WGS) entry which is preliminary data.</text>
</comment>
<evidence type="ECO:0000313" key="1">
    <source>
        <dbReference type="EMBL" id="KAK3582817.1"/>
    </source>
</evidence>
<dbReference type="Proteomes" id="UP001195483">
    <property type="component" value="Unassembled WGS sequence"/>
</dbReference>
<reference evidence="1" key="1">
    <citation type="journal article" date="2021" name="Genome Biol. Evol.">
        <title>A High-Quality Reference Genome for a Parasitic Bivalve with Doubly Uniparental Inheritance (Bivalvia: Unionida).</title>
        <authorList>
            <person name="Smith C.H."/>
        </authorList>
    </citation>
    <scope>NUCLEOTIDE SEQUENCE</scope>
    <source>
        <strain evidence="1">CHS0354</strain>
    </source>
</reference>
<protein>
    <recommendedName>
        <fullName evidence="3">Heat shock 70 kDa protein 12B</fullName>
    </recommendedName>
</protein>
<dbReference type="PANTHER" id="PTHR14187">
    <property type="entry name" value="ALPHA KINASE/ELONGATION FACTOR 2 KINASE"/>
    <property type="match status" value="1"/>
</dbReference>
<keyword evidence="2" id="KW-1185">Reference proteome</keyword>
<dbReference type="EMBL" id="JAEAOA010002087">
    <property type="protein sequence ID" value="KAK3582817.1"/>
    <property type="molecule type" value="Genomic_DNA"/>
</dbReference>
<accession>A0AAE0RZV1</accession>
<dbReference type="Gene3D" id="3.30.420.40">
    <property type="match status" value="1"/>
</dbReference>
<proteinExistence type="predicted"/>
<dbReference type="SUPFAM" id="SSF53067">
    <property type="entry name" value="Actin-like ATPase domain"/>
    <property type="match status" value="1"/>
</dbReference>
<sequence length="177" mass="20475">ASVKSNKLLVAAIDFGTTFSSWACSFRHDFLKEPTKILVKEWNSGVGISAKAPTTALIRPDGETLHAFGYDAEDKYATFAENNEHKDWYYFRRFKMSLFKDRNLSRQTKIKDESGKEMPAMKVISLVIRYLKDDLHKELASKITRQLSYEEEIQWVLTVPAIWNDKARSFMREAAIQ</sequence>
<organism evidence="1 2">
    <name type="scientific">Potamilus streckersoni</name>
    <dbReference type="NCBI Taxonomy" id="2493646"/>
    <lineage>
        <taxon>Eukaryota</taxon>
        <taxon>Metazoa</taxon>
        <taxon>Spiralia</taxon>
        <taxon>Lophotrochozoa</taxon>
        <taxon>Mollusca</taxon>
        <taxon>Bivalvia</taxon>
        <taxon>Autobranchia</taxon>
        <taxon>Heteroconchia</taxon>
        <taxon>Palaeoheterodonta</taxon>
        <taxon>Unionida</taxon>
        <taxon>Unionoidea</taxon>
        <taxon>Unionidae</taxon>
        <taxon>Ambleminae</taxon>
        <taxon>Lampsilini</taxon>
        <taxon>Potamilus</taxon>
    </lineage>
</organism>
<evidence type="ECO:0008006" key="3">
    <source>
        <dbReference type="Google" id="ProtNLM"/>
    </source>
</evidence>
<dbReference type="InterPro" id="IPR043129">
    <property type="entry name" value="ATPase_NBD"/>
</dbReference>
<feature type="non-terminal residue" evidence="1">
    <location>
        <position position="1"/>
    </location>
</feature>
<dbReference type="PANTHER" id="PTHR14187:SF5">
    <property type="entry name" value="HEAT SHOCK 70 KDA PROTEIN 12A"/>
    <property type="match status" value="1"/>
</dbReference>
<reference evidence="1" key="3">
    <citation type="submission" date="2023-05" db="EMBL/GenBank/DDBJ databases">
        <authorList>
            <person name="Smith C.H."/>
        </authorList>
    </citation>
    <scope>NUCLEOTIDE SEQUENCE</scope>
    <source>
        <strain evidence="1">CHS0354</strain>
        <tissue evidence="1">Mantle</tissue>
    </source>
</reference>
<evidence type="ECO:0000313" key="2">
    <source>
        <dbReference type="Proteomes" id="UP001195483"/>
    </source>
</evidence>
<gene>
    <name evidence="1" type="ORF">CHS0354_035756</name>
</gene>
<reference evidence="1" key="2">
    <citation type="journal article" date="2021" name="Genome Biol. Evol.">
        <title>Developing a high-quality reference genome for a parasitic bivalve with doubly uniparental inheritance (Bivalvia: Unionida).</title>
        <authorList>
            <person name="Smith C.H."/>
        </authorList>
    </citation>
    <scope>NUCLEOTIDE SEQUENCE</scope>
    <source>
        <strain evidence="1">CHS0354</strain>
        <tissue evidence="1">Mantle</tissue>
    </source>
</reference>
<name>A0AAE0RZV1_9BIVA</name>